<dbReference type="InParanoid" id="G2YN77"/>
<dbReference type="AlphaFoldDB" id="G2YN77"/>
<dbReference type="Proteomes" id="UP000008177">
    <property type="component" value="Unplaced contigs"/>
</dbReference>
<name>G2YN77_BOTF4</name>
<dbReference type="EMBL" id="FQ790346">
    <property type="protein sequence ID" value="CCD53075.1"/>
    <property type="molecule type" value="Genomic_DNA"/>
</dbReference>
<proteinExistence type="predicted"/>
<accession>G2YN77</accession>
<protein>
    <submittedName>
        <fullName evidence="1">Uncharacterized protein</fullName>
    </submittedName>
</protein>
<organism evidence="1 2">
    <name type="scientific">Botryotinia fuckeliana (strain T4)</name>
    <name type="common">Noble rot fungus</name>
    <name type="synonym">Botrytis cinerea</name>
    <dbReference type="NCBI Taxonomy" id="999810"/>
    <lineage>
        <taxon>Eukaryota</taxon>
        <taxon>Fungi</taxon>
        <taxon>Dikarya</taxon>
        <taxon>Ascomycota</taxon>
        <taxon>Pezizomycotina</taxon>
        <taxon>Leotiomycetes</taxon>
        <taxon>Helotiales</taxon>
        <taxon>Sclerotiniaceae</taxon>
        <taxon>Botrytis</taxon>
    </lineage>
</organism>
<sequence length="155" mass="17180">MDIHFRRLGKHACYVHQVVHQCSLVGFAAQFGKCGAGECTPTVPTQPNLIASYLVQTAIEPTHRPPYARYALSAKEAVAAHRQMIERSDNWEKDPYSSRSRSRSRSILSPLSTVKKKKHINAASSTLSLLSSLSHSPRPVFFILDAAIVILVELL</sequence>
<reference evidence="2" key="1">
    <citation type="journal article" date="2011" name="PLoS Genet.">
        <title>Genomic analysis of the necrotrophic fungal pathogens Sclerotinia sclerotiorum and Botrytis cinerea.</title>
        <authorList>
            <person name="Amselem J."/>
            <person name="Cuomo C.A."/>
            <person name="van Kan J.A."/>
            <person name="Viaud M."/>
            <person name="Benito E.P."/>
            <person name="Couloux A."/>
            <person name="Coutinho P.M."/>
            <person name="de Vries R.P."/>
            <person name="Dyer P.S."/>
            <person name="Fillinger S."/>
            <person name="Fournier E."/>
            <person name="Gout L."/>
            <person name="Hahn M."/>
            <person name="Kohn L."/>
            <person name="Lapalu N."/>
            <person name="Plummer K.M."/>
            <person name="Pradier J.M."/>
            <person name="Quevillon E."/>
            <person name="Sharon A."/>
            <person name="Simon A."/>
            <person name="ten Have A."/>
            <person name="Tudzynski B."/>
            <person name="Tudzynski P."/>
            <person name="Wincker P."/>
            <person name="Andrew M."/>
            <person name="Anthouard V."/>
            <person name="Beever R.E."/>
            <person name="Beffa R."/>
            <person name="Benoit I."/>
            <person name="Bouzid O."/>
            <person name="Brault B."/>
            <person name="Chen Z."/>
            <person name="Choquer M."/>
            <person name="Collemare J."/>
            <person name="Cotton P."/>
            <person name="Danchin E.G."/>
            <person name="Da Silva C."/>
            <person name="Gautier A."/>
            <person name="Giraud C."/>
            <person name="Giraud T."/>
            <person name="Gonzalez C."/>
            <person name="Grossetete S."/>
            <person name="Guldener U."/>
            <person name="Henrissat B."/>
            <person name="Howlett B.J."/>
            <person name="Kodira C."/>
            <person name="Kretschmer M."/>
            <person name="Lappartient A."/>
            <person name="Leroch M."/>
            <person name="Levis C."/>
            <person name="Mauceli E."/>
            <person name="Neuveglise C."/>
            <person name="Oeser B."/>
            <person name="Pearson M."/>
            <person name="Poulain J."/>
            <person name="Poussereau N."/>
            <person name="Quesneville H."/>
            <person name="Rascle C."/>
            <person name="Schumacher J."/>
            <person name="Segurens B."/>
            <person name="Sexton A."/>
            <person name="Silva E."/>
            <person name="Sirven C."/>
            <person name="Soanes D.M."/>
            <person name="Talbot N.J."/>
            <person name="Templeton M."/>
            <person name="Yandava C."/>
            <person name="Yarden O."/>
            <person name="Zeng Q."/>
            <person name="Rollins J.A."/>
            <person name="Lebrun M.H."/>
            <person name="Dickman M."/>
        </authorList>
    </citation>
    <scope>NUCLEOTIDE SEQUENCE [LARGE SCALE GENOMIC DNA]</scope>
    <source>
        <strain evidence="2">T4</strain>
    </source>
</reference>
<gene>
    <name evidence="1" type="ORF">BofuT4_P120940.1</name>
</gene>
<dbReference type="HOGENOM" id="CLU_1695218_0_0_1"/>
<evidence type="ECO:0000313" key="2">
    <source>
        <dbReference type="Proteomes" id="UP000008177"/>
    </source>
</evidence>
<evidence type="ECO:0000313" key="1">
    <source>
        <dbReference type="EMBL" id="CCD53075.1"/>
    </source>
</evidence>